<dbReference type="InterPro" id="IPR003822">
    <property type="entry name" value="PAH"/>
</dbReference>
<gene>
    <name evidence="4" type="ORF">NA56DRAFT_707690</name>
</gene>
<organism evidence="4 5">
    <name type="scientific">Hyaloscypha hepaticicola</name>
    <dbReference type="NCBI Taxonomy" id="2082293"/>
    <lineage>
        <taxon>Eukaryota</taxon>
        <taxon>Fungi</taxon>
        <taxon>Dikarya</taxon>
        <taxon>Ascomycota</taxon>
        <taxon>Pezizomycotina</taxon>
        <taxon>Leotiomycetes</taxon>
        <taxon>Helotiales</taxon>
        <taxon>Hyaloscyphaceae</taxon>
        <taxon>Hyaloscypha</taxon>
    </lineage>
</organism>
<dbReference type="AlphaFoldDB" id="A0A2J6PU68"/>
<dbReference type="GO" id="GO:0006355">
    <property type="term" value="P:regulation of DNA-templated transcription"/>
    <property type="evidence" value="ECO:0007669"/>
    <property type="project" value="InterPro"/>
</dbReference>
<sequence length="97" mass="11028">MSEEAPACRSAPGERARAMAYVEEVQKRLLPDRNETYQQFLKLFSDYIGGKSLEQMKTEIRELFVDDPELVEGFEGFLPDRNLEQGVDKGVEGDTVL</sequence>
<accession>A0A2J6PU68</accession>
<dbReference type="Proteomes" id="UP000235672">
    <property type="component" value="Unassembled WGS sequence"/>
</dbReference>
<dbReference type="EMBL" id="KZ613499">
    <property type="protein sequence ID" value="PMD17563.1"/>
    <property type="molecule type" value="Genomic_DNA"/>
</dbReference>
<dbReference type="GO" id="GO:0005634">
    <property type="term" value="C:nucleus"/>
    <property type="evidence" value="ECO:0007669"/>
    <property type="project" value="UniProtKB-SubCell"/>
</dbReference>
<keyword evidence="5" id="KW-1185">Reference proteome</keyword>
<evidence type="ECO:0000313" key="4">
    <source>
        <dbReference type="EMBL" id="PMD17563.1"/>
    </source>
</evidence>
<evidence type="ECO:0000256" key="1">
    <source>
        <dbReference type="ARBA" id="ARBA00004123"/>
    </source>
</evidence>
<dbReference type="OrthoDB" id="3503297at2759"/>
<comment type="subcellular location">
    <subcellularLocation>
        <location evidence="1 3">Nucleus</location>
    </subcellularLocation>
</comment>
<name>A0A2J6PU68_9HELO</name>
<evidence type="ECO:0000313" key="5">
    <source>
        <dbReference type="Proteomes" id="UP000235672"/>
    </source>
</evidence>
<dbReference type="Pfam" id="PF02671">
    <property type="entry name" value="PAH"/>
    <property type="match status" value="1"/>
</dbReference>
<proteinExistence type="predicted"/>
<evidence type="ECO:0008006" key="6">
    <source>
        <dbReference type="Google" id="ProtNLM"/>
    </source>
</evidence>
<evidence type="ECO:0000256" key="3">
    <source>
        <dbReference type="PROSITE-ProRule" id="PRU00810"/>
    </source>
</evidence>
<dbReference type="SUPFAM" id="SSF47762">
    <property type="entry name" value="PAH2 domain"/>
    <property type="match status" value="1"/>
</dbReference>
<protein>
    <recommendedName>
        <fullName evidence="6">PAH2 domain-containing protein</fullName>
    </recommendedName>
</protein>
<dbReference type="InterPro" id="IPR036600">
    <property type="entry name" value="PAH_sf"/>
</dbReference>
<reference evidence="4 5" key="1">
    <citation type="submission" date="2016-05" db="EMBL/GenBank/DDBJ databases">
        <title>A degradative enzymes factory behind the ericoid mycorrhizal symbiosis.</title>
        <authorList>
            <consortium name="DOE Joint Genome Institute"/>
            <person name="Martino E."/>
            <person name="Morin E."/>
            <person name="Grelet G."/>
            <person name="Kuo A."/>
            <person name="Kohler A."/>
            <person name="Daghino S."/>
            <person name="Barry K."/>
            <person name="Choi C."/>
            <person name="Cichocki N."/>
            <person name="Clum A."/>
            <person name="Copeland A."/>
            <person name="Hainaut M."/>
            <person name="Haridas S."/>
            <person name="Labutti K."/>
            <person name="Lindquist E."/>
            <person name="Lipzen A."/>
            <person name="Khouja H.-R."/>
            <person name="Murat C."/>
            <person name="Ohm R."/>
            <person name="Olson A."/>
            <person name="Spatafora J."/>
            <person name="Veneault-Fourrey C."/>
            <person name="Henrissat B."/>
            <person name="Grigoriev I."/>
            <person name="Martin F."/>
            <person name="Perotto S."/>
        </authorList>
    </citation>
    <scope>NUCLEOTIDE SEQUENCE [LARGE SCALE GENOMIC DNA]</scope>
    <source>
        <strain evidence="4 5">UAMH 7357</strain>
    </source>
</reference>
<keyword evidence="2 3" id="KW-0539">Nucleus</keyword>
<evidence type="ECO:0000256" key="2">
    <source>
        <dbReference type="ARBA" id="ARBA00023242"/>
    </source>
</evidence>
<dbReference type="PROSITE" id="PS51477">
    <property type="entry name" value="PAH"/>
    <property type="match status" value="1"/>
</dbReference>
<dbReference type="Gene3D" id="1.20.1160.11">
    <property type="entry name" value="Paired amphipathic helix"/>
    <property type="match status" value="1"/>
</dbReference>